<reference evidence="5 6" key="1">
    <citation type="journal article" date="2013" name="Nature">
        <title>The genomes of four tapeworm species reveal adaptations to parasitism.</title>
        <authorList>
            <person name="Tsai I.J."/>
            <person name="Zarowiecki M."/>
            <person name="Holroyd N."/>
            <person name="Garciarrubio A."/>
            <person name="Sanchez-Flores A."/>
            <person name="Brooks K.L."/>
            <person name="Tracey A."/>
            <person name="Bobes R.J."/>
            <person name="Fragoso G."/>
            <person name="Sciutto E."/>
            <person name="Aslett M."/>
            <person name="Beasley H."/>
            <person name="Bennett H.M."/>
            <person name="Cai J."/>
            <person name="Camicia F."/>
            <person name="Clark R."/>
            <person name="Cucher M."/>
            <person name="De Silva N."/>
            <person name="Day T.A."/>
            <person name="Deplazes P."/>
            <person name="Estrada K."/>
            <person name="Fernandez C."/>
            <person name="Holland P.W."/>
            <person name="Hou J."/>
            <person name="Hu S."/>
            <person name="Huckvale T."/>
            <person name="Hung S.S."/>
            <person name="Kamenetzky L."/>
            <person name="Keane J.A."/>
            <person name="Kiss F."/>
            <person name="Koziol U."/>
            <person name="Lambert O."/>
            <person name="Liu K."/>
            <person name="Luo X."/>
            <person name="Luo Y."/>
            <person name="Macchiaroli N."/>
            <person name="Nichol S."/>
            <person name="Paps J."/>
            <person name="Parkinson J."/>
            <person name="Pouchkina-Stantcheva N."/>
            <person name="Riddiford N."/>
            <person name="Rosenzvit M."/>
            <person name="Salinas G."/>
            <person name="Wasmuth J.D."/>
            <person name="Zamanian M."/>
            <person name="Zheng Y."/>
            <person name="Cai X."/>
            <person name="Soberon X."/>
            <person name="Olson P.D."/>
            <person name="Laclette J.P."/>
            <person name="Brehm K."/>
            <person name="Berriman M."/>
            <person name="Garciarrubio A."/>
            <person name="Bobes R.J."/>
            <person name="Fragoso G."/>
            <person name="Sanchez-Flores A."/>
            <person name="Estrada K."/>
            <person name="Cevallos M.A."/>
            <person name="Morett E."/>
            <person name="Gonzalez V."/>
            <person name="Portillo T."/>
            <person name="Ochoa-Leyva A."/>
            <person name="Jose M.V."/>
            <person name="Sciutto E."/>
            <person name="Landa A."/>
            <person name="Jimenez L."/>
            <person name="Valdes V."/>
            <person name="Carrero J.C."/>
            <person name="Larralde C."/>
            <person name="Morales-Montor J."/>
            <person name="Limon-Lason J."/>
            <person name="Soberon X."/>
            <person name="Laclette J.P."/>
        </authorList>
    </citation>
    <scope>NUCLEOTIDE SEQUENCE [LARGE SCALE GENOMIC DNA]</scope>
</reference>
<feature type="coiled-coil region" evidence="2">
    <location>
        <begin position="231"/>
        <end position="369"/>
    </location>
</feature>
<dbReference type="Proteomes" id="UP000492820">
    <property type="component" value="Unassembled WGS sequence"/>
</dbReference>
<accession>A0A068WQQ9</accession>
<sequence>MRTSASSNVVTRFPKEPLGRLPFQGYQDLAVIFTLVQTKLDPIYKLYRGEEELFYFPLAELPTTSKLDNFADRALSIDPWPAYATERTNTDTQILRVGNRLLAQSKEQSKLKPPPKPRFLILLENKIMRDMKKLGISEDTSDPLRLQLYREIFDRFIEECAYYAPILAKIKDQYEGFIMHLRKKINEMQPIKELLWVASFDADKRVNEFQNRENTEIDFLKSERNRDKFKLDKVQQECVELQVTVSKLMEQLGAREEACSLEADGRKLLVTEVNDINSRLRELEALTRADMGRNTDDPIKLKILVGEYEKALERANTELNRYRSDFEERVPRVKYEEAKKQLEAKTREVDSLNEELESAASRYSLLKDHCETLNTWRDLYNSQILYITRVLAAKSDAAQKVEYINALLFKYRKIAREKTPEQLADFVTHDLAKAEAGGLPSLTRPTVGRNRSKPEGE</sequence>
<dbReference type="EMBL" id="LK028587">
    <property type="protein sequence ID" value="CDS22467.1"/>
    <property type="molecule type" value="Genomic_DNA"/>
</dbReference>
<dbReference type="WBParaSite" id="EgrG_001162900">
    <property type="protein sequence ID" value="EgrG_001162900"/>
    <property type="gene ID" value="EgrG_001162900"/>
</dbReference>
<dbReference type="Pfam" id="PF15739">
    <property type="entry name" value="TSNAXIP1_N"/>
    <property type="match status" value="1"/>
</dbReference>
<name>A0A068WQQ9_ECHGR</name>
<evidence type="ECO:0000313" key="7">
    <source>
        <dbReference type="WBParaSite" id="EgrG_001162900"/>
    </source>
</evidence>
<reference evidence="5" key="2">
    <citation type="submission" date="2014-06" db="EMBL/GenBank/DDBJ databases">
        <authorList>
            <person name="Aslett M."/>
        </authorList>
    </citation>
    <scope>NUCLEOTIDE SEQUENCE</scope>
</reference>
<feature type="region of interest" description="Disordered" evidence="3">
    <location>
        <begin position="437"/>
        <end position="457"/>
    </location>
</feature>
<feature type="domain" description="Translin-associated factor X-interacting protein 1 N-terminal" evidence="4">
    <location>
        <begin position="124"/>
        <end position="228"/>
    </location>
</feature>
<evidence type="ECO:0000256" key="3">
    <source>
        <dbReference type="SAM" id="MobiDB-lite"/>
    </source>
</evidence>
<evidence type="ECO:0000256" key="1">
    <source>
        <dbReference type="ARBA" id="ARBA00023054"/>
    </source>
</evidence>
<evidence type="ECO:0000259" key="4">
    <source>
        <dbReference type="Pfam" id="PF15739"/>
    </source>
</evidence>
<dbReference type="AlphaFoldDB" id="A0A068WQQ9"/>
<evidence type="ECO:0000256" key="2">
    <source>
        <dbReference type="SAM" id="Coils"/>
    </source>
</evidence>
<gene>
    <name evidence="5" type="ORF">EgrG_001162900</name>
</gene>
<evidence type="ECO:0000313" key="5">
    <source>
        <dbReference type="EMBL" id="CDS22467.1"/>
    </source>
</evidence>
<protein>
    <submittedName>
        <fullName evidence="5 7">Translin associated factor X interacting protein</fullName>
    </submittedName>
</protein>
<dbReference type="InterPro" id="IPR032755">
    <property type="entry name" value="TSNAXIP1_N"/>
</dbReference>
<organism evidence="5">
    <name type="scientific">Echinococcus granulosus</name>
    <name type="common">Hydatid tapeworm</name>
    <dbReference type="NCBI Taxonomy" id="6210"/>
    <lineage>
        <taxon>Eukaryota</taxon>
        <taxon>Metazoa</taxon>
        <taxon>Spiralia</taxon>
        <taxon>Lophotrochozoa</taxon>
        <taxon>Platyhelminthes</taxon>
        <taxon>Cestoda</taxon>
        <taxon>Eucestoda</taxon>
        <taxon>Cyclophyllidea</taxon>
        <taxon>Taeniidae</taxon>
        <taxon>Echinococcus</taxon>
        <taxon>Echinococcus granulosus group</taxon>
    </lineage>
</organism>
<evidence type="ECO:0000313" key="6">
    <source>
        <dbReference type="Proteomes" id="UP000492820"/>
    </source>
</evidence>
<keyword evidence="1 2" id="KW-0175">Coiled coil</keyword>
<dbReference type="OrthoDB" id="6109at2759"/>
<reference evidence="7" key="3">
    <citation type="submission" date="2020-10" db="UniProtKB">
        <authorList>
            <consortium name="WormBaseParasite"/>
        </authorList>
    </citation>
    <scope>IDENTIFICATION</scope>
</reference>
<proteinExistence type="predicted"/>